<dbReference type="Proteomes" id="UP000032809">
    <property type="component" value="Chromosome I"/>
</dbReference>
<sequence length="371" mass="42935">MNTKKKILVLGVGSAQFDLIVECKCRGLEVHGCSNRKEGRGLAFVDKFVLIDIKDVESVMNYVQQMNIDYVYSIGSDIALPTISYVNEKLNLPNFVSYETAIICHNKSRLRETLGENFEGNIPFVVGSSFEDFKHWNIFPAIMKPVDSQGQRGVLKVNNFSEIIEYFEKSSRYSQSKKVIVEKYIPSDEISVNAYVVDGEVKFKIVSDRIVFDEYPGGLVKEHRMPSKYYKKQEVIDRIEKLVVNTINVLRIKNGPVYFQIKIDNDMPYLIEVTPRLDGCHMWRLIYESTGVNLLKITVDHLMGEKITDDVFEVRKIKPKVLKFICMPPNSVFNTSEYDNKNVFWYYKNNEVVKEINGYFEKVGYYIESSE</sequence>
<accession>A0A0C7NR69</accession>
<dbReference type="SUPFAM" id="SSF56059">
    <property type="entry name" value="Glutathione synthetase ATP-binding domain-like"/>
    <property type="match status" value="1"/>
</dbReference>
<gene>
    <name evidence="6" type="ORF">DTL3_1013</name>
</gene>
<dbReference type="PANTHER" id="PTHR43585">
    <property type="entry name" value="FUMIPYRROLE BIOSYNTHESIS PROTEIN C"/>
    <property type="match status" value="1"/>
</dbReference>
<dbReference type="PROSITE" id="PS50975">
    <property type="entry name" value="ATP_GRASP"/>
    <property type="match status" value="1"/>
</dbReference>
<dbReference type="RefSeq" id="WP_045087795.1">
    <property type="nucleotide sequence ID" value="NZ_LN824141.1"/>
</dbReference>
<evidence type="ECO:0000256" key="4">
    <source>
        <dbReference type="PROSITE-ProRule" id="PRU00409"/>
    </source>
</evidence>
<dbReference type="InterPro" id="IPR011761">
    <property type="entry name" value="ATP-grasp"/>
</dbReference>
<proteinExistence type="predicted"/>
<organism evidence="6 7">
    <name type="scientific">Defluviitoga tunisiensis</name>
    <dbReference type="NCBI Taxonomy" id="1006576"/>
    <lineage>
        <taxon>Bacteria</taxon>
        <taxon>Thermotogati</taxon>
        <taxon>Thermotogota</taxon>
        <taxon>Thermotogae</taxon>
        <taxon>Petrotogales</taxon>
        <taxon>Petrotogaceae</taxon>
        <taxon>Defluviitoga</taxon>
    </lineage>
</organism>
<keyword evidence="1" id="KW-0436">Ligase</keyword>
<feature type="domain" description="ATP-grasp" evidence="5">
    <location>
        <begin position="111"/>
        <end position="303"/>
    </location>
</feature>
<evidence type="ECO:0000256" key="1">
    <source>
        <dbReference type="ARBA" id="ARBA00022598"/>
    </source>
</evidence>
<dbReference type="KEGG" id="dtn:DTL3_1013"/>
<dbReference type="PATRIC" id="fig|1006576.9.peg.1002"/>
<dbReference type="STRING" id="1006576.DTL3_1013"/>
<dbReference type="GO" id="GO:0046872">
    <property type="term" value="F:metal ion binding"/>
    <property type="evidence" value="ECO:0007669"/>
    <property type="project" value="InterPro"/>
</dbReference>
<name>A0A0C7NR69_DEFTU</name>
<dbReference type="OrthoDB" id="9803907at2"/>
<evidence type="ECO:0000256" key="3">
    <source>
        <dbReference type="ARBA" id="ARBA00022840"/>
    </source>
</evidence>
<dbReference type="AlphaFoldDB" id="A0A0C7NR69"/>
<evidence type="ECO:0000313" key="7">
    <source>
        <dbReference type="Proteomes" id="UP000032809"/>
    </source>
</evidence>
<reference evidence="7" key="1">
    <citation type="submission" date="2014-11" db="EMBL/GenBank/DDBJ databases">
        <authorList>
            <person name="Wibberg D."/>
        </authorList>
    </citation>
    <scope>NUCLEOTIDE SEQUENCE [LARGE SCALE GENOMIC DNA]</scope>
    <source>
        <strain evidence="7">L3</strain>
    </source>
</reference>
<keyword evidence="7" id="KW-1185">Reference proteome</keyword>
<dbReference type="PANTHER" id="PTHR43585:SF2">
    <property type="entry name" value="ATP-GRASP ENZYME FSQD"/>
    <property type="match status" value="1"/>
</dbReference>
<evidence type="ECO:0000259" key="5">
    <source>
        <dbReference type="PROSITE" id="PS50975"/>
    </source>
</evidence>
<dbReference type="EMBL" id="LN824141">
    <property type="protein sequence ID" value="CEP78317.1"/>
    <property type="molecule type" value="Genomic_DNA"/>
</dbReference>
<dbReference type="HOGENOM" id="CLU_029016_5_1_0"/>
<dbReference type="Pfam" id="PF13535">
    <property type="entry name" value="ATP-grasp_4"/>
    <property type="match status" value="1"/>
</dbReference>
<keyword evidence="2 4" id="KW-0547">Nucleotide-binding</keyword>
<dbReference type="GO" id="GO:0005524">
    <property type="term" value="F:ATP binding"/>
    <property type="evidence" value="ECO:0007669"/>
    <property type="project" value="UniProtKB-UniRule"/>
</dbReference>
<dbReference type="Gene3D" id="3.40.50.20">
    <property type="match status" value="1"/>
</dbReference>
<evidence type="ECO:0000256" key="2">
    <source>
        <dbReference type="ARBA" id="ARBA00022741"/>
    </source>
</evidence>
<evidence type="ECO:0000313" key="6">
    <source>
        <dbReference type="EMBL" id="CEP78317.1"/>
    </source>
</evidence>
<keyword evidence="3 4" id="KW-0067">ATP-binding</keyword>
<dbReference type="InterPro" id="IPR052032">
    <property type="entry name" value="ATP-dep_AA_Ligase"/>
</dbReference>
<dbReference type="Gene3D" id="3.30.470.20">
    <property type="entry name" value="ATP-grasp fold, B domain"/>
    <property type="match status" value="1"/>
</dbReference>
<protein>
    <submittedName>
        <fullName evidence="6">ATP-grasp domain protein</fullName>
    </submittedName>
</protein>
<dbReference type="GO" id="GO:0016874">
    <property type="term" value="F:ligase activity"/>
    <property type="evidence" value="ECO:0007669"/>
    <property type="project" value="UniProtKB-KW"/>
</dbReference>